<dbReference type="RefSeq" id="WP_179490595.1">
    <property type="nucleotide sequence ID" value="NZ_JACCCW010000002.1"/>
</dbReference>
<gene>
    <name evidence="1" type="ORF">HDF17_002050</name>
</gene>
<name>A0A7Y9PH02_9BACT</name>
<evidence type="ECO:0000313" key="2">
    <source>
        <dbReference type="Proteomes" id="UP000589520"/>
    </source>
</evidence>
<keyword evidence="2" id="KW-1185">Reference proteome</keyword>
<organism evidence="1 2">
    <name type="scientific">Granulicella arctica</name>
    <dbReference type="NCBI Taxonomy" id="940613"/>
    <lineage>
        <taxon>Bacteria</taxon>
        <taxon>Pseudomonadati</taxon>
        <taxon>Acidobacteriota</taxon>
        <taxon>Terriglobia</taxon>
        <taxon>Terriglobales</taxon>
        <taxon>Acidobacteriaceae</taxon>
        <taxon>Granulicella</taxon>
    </lineage>
</organism>
<reference evidence="1 2" key="1">
    <citation type="submission" date="2020-07" db="EMBL/GenBank/DDBJ databases">
        <title>Genomic Encyclopedia of Type Strains, Phase IV (KMG-V): Genome sequencing to study the core and pangenomes of soil and plant-associated prokaryotes.</title>
        <authorList>
            <person name="Whitman W."/>
        </authorList>
    </citation>
    <scope>NUCLEOTIDE SEQUENCE [LARGE SCALE GENOMIC DNA]</scope>
    <source>
        <strain evidence="1 2">X4EP2</strain>
    </source>
</reference>
<accession>A0A7Y9PH02</accession>
<evidence type="ECO:0000313" key="1">
    <source>
        <dbReference type="EMBL" id="NYF79730.1"/>
    </source>
</evidence>
<dbReference type="AlphaFoldDB" id="A0A7Y9PH02"/>
<dbReference type="EMBL" id="JACCCW010000002">
    <property type="protein sequence ID" value="NYF79730.1"/>
    <property type="molecule type" value="Genomic_DNA"/>
</dbReference>
<proteinExistence type="predicted"/>
<protein>
    <submittedName>
        <fullName evidence="1">Uncharacterized protein</fullName>
    </submittedName>
</protein>
<comment type="caution">
    <text evidence="1">The sequence shown here is derived from an EMBL/GenBank/DDBJ whole genome shotgun (WGS) entry which is preliminary data.</text>
</comment>
<sequence>MLLSPILALLAFALPPQQQPAALSTAELIDTAHKLALDEGWPIDQKGYTLDPMQPMRDEDFYSIGLYRNAHLLRMYSIQRQTGDIVDFMHGCDLLQFDDVKPLQTRIRKASGSSALPIDRLAATVGCPKLNVVNTRWVH</sequence>
<dbReference type="Proteomes" id="UP000589520">
    <property type="component" value="Unassembled WGS sequence"/>
</dbReference>